<gene>
    <name evidence="1" type="ORF">B9Z65_4212</name>
</gene>
<accession>A0A2P7Z263</accession>
<dbReference type="OrthoDB" id="4510061at2759"/>
<comment type="caution">
    <text evidence="1">The sequence shown here is derived from an EMBL/GenBank/DDBJ whole genome shotgun (WGS) entry which is preliminary data.</text>
</comment>
<protein>
    <submittedName>
        <fullName evidence="1">Uncharacterized protein</fullName>
    </submittedName>
</protein>
<evidence type="ECO:0000313" key="1">
    <source>
        <dbReference type="EMBL" id="PSK42298.1"/>
    </source>
</evidence>
<dbReference type="EMBL" id="NHZQ01000335">
    <property type="protein sequence ID" value="PSK42298.1"/>
    <property type="molecule type" value="Genomic_DNA"/>
</dbReference>
<dbReference type="Proteomes" id="UP000243723">
    <property type="component" value="Unassembled WGS sequence"/>
</dbReference>
<name>A0A2P7Z263_9PEZI</name>
<evidence type="ECO:0000313" key="2">
    <source>
        <dbReference type="Proteomes" id="UP000243723"/>
    </source>
</evidence>
<keyword evidence="2" id="KW-1185">Reference proteome</keyword>
<dbReference type="AlphaFoldDB" id="A0A2P7Z263"/>
<reference evidence="1 2" key="1">
    <citation type="submission" date="2017-05" db="EMBL/GenBank/DDBJ databases">
        <title>Draft genome sequence of Elsinoe australis.</title>
        <authorList>
            <person name="Cheng Q."/>
        </authorList>
    </citation>
    <scope>NUCLEOTIDE SEQUENCE [LARGE SCALE GENOMIC DNA]</scope>
    <source>
        <strain evidence="1 2">NL1</strain>
    </source>
</reference>
<organism evidence="1 2">
    <name type="scientific">Elsinoe australis</name>
    <dbReference type="NCBI Taxonomy" id="40998"/>
    <lineage>
        <taxon>Eukaryota</taxon>
        <taxon>Fungi</taxon>
        <taxon>Dikarya</taxon>
        <taxon>Ascomycota</taxon>
        <taxon>Pezizomycotina</taxon>
        <taxon>Dothideomycetes</taxon>
        <taxon>Dothideomycetidae</taxon>
        <taxon>Myriangiales</taxon>
        <taxon>Elsinoaceae</taxon>
        <taxon>Elsinoe</taxon>
    </lineage>
</organism>
<sequence length="180" mass="20328">MADGLNQARAMRVAEIMQDFRTVQNYLAGIRPQIPRHDANQEGYLLIRQCLHEAQQLIAQPYTASGSHPRGDAEKEKAQLRQVIMDASLRRFRAQKLYMRVVACQRWIATRNALLKGGQARTEHARALAQISHAFRNEVAAITDARVEYTLRAADSAQGKWLAEDPSLAVILQMLRPGNR</sequence>
<proteinExistence type="predicted"/>